<reference evidence="1 2" key="1">
    <citation type="submission" date="2024-02" db="EMBL/GenBank/DDBJ databases">
        <title>A draft genome for the cacao thread blight pathogen Marasmius crinis-equi.</title>
        <authorList>
            <person name="Cohen S.P."/>
            <person name="Baruah I.K."/>
            <person name="Amoako-Attah I."/>
            <person name="Bukari Y."/>
            <person name="Meinhardt L.W."/>
            <person name="Bailey B.A."/>
        </authorList>
    </citation>
    <scope>NUCLEOTIDE SEQUENCE [LARGE SCALE GENOMIC DNA]</scope>
    <source>
        <strain evidence="1 2">GH-76</strain>
    </source>
</reference>
<accession>A0ABR3EQU3</accession>
<protein>
    <submittedName>
        <fullName evidence="1">Uncharacterized protein</fullName>
    </submittedName>
</protein>
<dbReference type="EMBL" id="JBAHYK010002384">
    <property type="protein sequence ID" value="KAL0565177.1"/>
    <property type="molecule type" value="Genomic_DNA"/>
</dbReference>
<dbReference type="Proteomes" id="UP001465976">
    <property type="component" value="Unassembled WGS sequence"/>
</dbReference>
<evidence type="ECO:0000313" key="1">
    <source>
        <dbReference type="EMBL" id="KAL0565177.1"/>
    </source>
</evidence>
<evidence type="ECO:0000313" key="2">
    <source>
        <dbReference type="Proteomes" id="UP001465976"/>
    </source>
</evidence>
<name>A0ABR3EQU3_9AGAR</name>
<keyword evidence="2" id="KW-1185">Reference proteome</keyword>
<sequence>LKNTPDPNHLLHKVSRVKFSDGGELASAVDVSNIVRSVLLTPRFGKVTDRSWSSSNVMERCNEFYVNPYPDQHDWRLYML</sequence>
<organism evidence="1 2">
    <name type="scientific">Marasmius crinis-equi</name>
    <dbReference type="NCBI Taxonomy" id="585013"/>
    <lineage>
        <taxon>Eukaryota</taxon>
        <taxon>Fungi</taxon>
        <taxon>Dikarya</taxon>
        <taxon>Basidiomycota</taxon>
        <taxon>Agaricomycotina</taxon>
        <taxon>Agaricomycetes</taxon>
        <taxon>Agaricomycetidae</taxon>
        <taxon>Agaricales</taxon>
        <taxon>Marasmiineae</taxon>
        <taxon>Marasmiaceae</taxon>
        <taxon>Marasmius</taxon>
    </lineage>
</organism>
<feature type="non-terminal residue" evidence="1">
    <location>
        <position position="1"/>
    </location>
</feature>
<comment type="caution">
    <text evidence="1">The sequence shown here is derived from an EMBL/GenBank/DDBJ whole genome shotgun (WGS) entry which is preliminary data.</text>
</comment>
<gene>
    <name evidence="1" type="ORF">V5O48_016854</name>
</gene>
<proteinExistence type="predicted"/>